<name>A0A835M9K4_9MAGN</name>
<protein>
    <submittedName>
        <fullName evidence="1">Uncharacterized protein</fullName>
    </submittedName>
</protein>
<evidence type="ECO:0000313" key="1">
    <source>
        <dbReference type="EMBL" id="KAF9615716.1"/>
    </source>
</evidence>
<evidence type="ECO:0000313" key="2">
    <source>
        <dbReference type="Proteomes" id="UP000631114"/>
    </source>
</evidence>
<sequence length="215" mass="23609">MRHLKYSQSLQAIKKVGWQLVKPSPPPVFGGGYEDWITMQPRRTPVVLWSVVNGTDRAKRKAANLLELLHWTVEEEHKQPKGRGGAGAWAVAKKNKKPQVLVSNCVRTRAAIAKETAAVKEKGKGKVEESELRGWIGKGGVGSDTNSREKVDSYKKVMAAEDSGGLSANKAVEQEEEGNTAPFPNKVIYACHFHSSVCLVVAWYHGSFAIFAILT</sequence>
<proteinExistence type="predicted"/>
<accession>A0A835M9K4</accession>
<organism evidence="1 2">
    <name type="scientific">Coptis chinensis</name>
    <dbReference type="NCBI Taxonomy" id="261450"/>
    <lineage>
        <taxon>Eukaryota</taxon>
        <taxon>Viridiplantae</taxon>
        <taxon>Streptophyta</taxon>
        <taxon>Embryophyta</taxon>
        <taxon>Tracheophyta</taxon>
        <taxon>Spermatophyta</taxon>
        <taxon>Magnoliopsida</taxon>
        <taxon>Ranunculales</taxon>
        <taxon>Ranunculaceae</taxon>
        <taxon>Coptidoideae</taxon>
        <taxon>Coptis</taxon>
    </lineage>
</organism>
<dbReference type="AlphaFoldDB" id="A0A835M9K4"/>
<dbReference type="Proteomes" id="UP000631114">
    <property type="component" value="Unassembled WGS sequence"/>
</dbReference>
<gene>
    <name evidence="1" type="ORF">IFM89_026131</name>
</gene>
<keyword evidence="2" id="KW-1185">Reference proteome</keyword>
<dbReference type="EMBL" id="JADFTS010000003">
    <property type="protein sequence ID" value="KAF9615716.1"/>
    <property type="molecule type" value="Genomic_DNA"/>
</dbReference>
<comment type="caution">
    <text evidence="1">The sequence shown here is derived from an EMBL/GenBank/DDBJ whole genome shotgun (WGS) entry which is preliminary data.</text>
</comment>
<reference evidence="1 2" key="1">
    <citation type="submission" date="2020-10" db="EMBL/GenBank/DDBJ databases">
        <title>The Coptis chinensis genome and diversification of protoberbering-type alkaloids.</title>
        <authorList>
            <person name="Wang B."/>
            <person name="Shu S."/>
            <person name="Song C."/>
            <person name="Liu Y."/>
        </authorList>
    </citation>
    <scope>NUCLEOTIDE SEQUENCE [LARGE SCALE GENOMIC DNA]</scope>
    <source>
        <strain evidence="1">HL-2020</strain>
        <tissue evidence="1">Leaf</tissue>
    </source>
</reference>